<protein>
    <recommendedName>
        <fullName evidence="3">BIG2 domain-containing protein</fullName>
    </recommendedName>
</protein>
<dbReference type="Proteomes" id="UP001191019">
    <property type="component" value="Unassembled WGS sequence"/>
</dbReference>
<organism evidence="4 5">
    <name type="scientific">Candidatus Nanosyncoccus alces</name>
    <dbReference type="NCBI Taxonomy" id="2171997"/>
    <lineage>
        <taxon>Bacteria</taxon>
        <taxon>Candidatus Saccharimonadota</taxon>
        <taxon>Candidatus Nanosyncoccalia</taxon>
        <taxon>Candidatus Nanosyncoccales</taxon>
        <taxon>Candidatus Nanosyncoccaceae</taxon>
        <taxon>Candidatus Nanosyncoccus</taxon>
    </lineage>
</organism>
<dbReference type="InterPro" id="IPR008964">
    <property type="entry name" value="Invasin/intimin_cell_adhesion"/>
</dbReference>
<reference evidence="4 5" key="1">
    <citation type="journal article" date="2018" name="bioRxiv">
        <title>Evidence of independent acquisition and adaption of ultra-small bacteria to human hosts across the highly diverse yet reduced genomes of the phylum Saccharibacteria.</title>
        <authorList>
            <person name="McLean J.S."/>
            <person name="Bor B."/>
            <person name="To T.T."/>
            <person name="Liu Q."/>
            <person name="Kearns K.A."/>
            <person name="Solden L.M."/>
            <person name="Wrighton K.C."/>
            <person name="He X."/>
            <person name="Shi W."/>
        </authorList>
    </citation>
    <scope>NUCLEOTIDE SEQUENCE [LARGE SCALE GENOMIC DNA]</scope>
    <source>
        <strain evidence="4 5">TM7_G3_2_Rum_HOT_351B</strain>
    </source>
</reference>
<dbReference type="SMART" id="SM00635">
    <property type="entry name" value="BID_2"/>
    <property type="match status" value="4"/>
</dbReference>
<evidence type="ECO:0000256" key="1">
    <source>
        <dbReference type="SAM" id="Phobius"/>
    </source>
</evidence>
<keyword evidence="5" id="KW-1185">Reference proteome</keyword>
<keyword evidence="1" id="KW-1133">Transmembrane helix</keyword>
<keyword evidence="2" id="KW-0732">Signal</keyword>
<gene>
    <name evidence="4" type="ORF">G3RUM_00119</name>
</gene>
<accession>A0ABY0FMM7</accession>
<keyword evidence="1" id="KW-0472">Membrane</keyword>
<feature type="chain" id="PRO_5047467914" description="BIG2 domain-containing protein" evidence="2">
    <location>
        <begin position="35"/>
        <end position="1384"/>
    </location>
</feature>
<dbReference type="RefSeq" id="WP_129734365.1">
    <property type="nucleotide sequence ID" value="NZ_PRLM01000001.1"/>
</dbReference>
<feature type="domain" description="BIG2" evidence="3">
    <location>
        <begin position="399"/>
        <end position="487"/>
    </location>
</feature>
<dbReference type="EMBL" id="PRLM01000001">
    <property type="protein sequence ID" value="RYC75176.1"/>
    <property type="molecule type" value="Genomic_DNA"/>
</dbReference>
<keyword evidence="1" id="KW-0812">Transmembrane</keyword>
<evidence type="ECO:0000313" key="4">
    <source>
        <dbReference type="EMBL" id="RYC75176.1"/>
    </source>
</evidence>
<feature type="signal peptide" evidence="2">
    <location>
        <begin position="1"/>
        <end position="34"/>
    </location>
</feature>
<feature type="domain" description="BIG2" evidence="3">
    <location>
        <begin position="710"/>
        <end position="789"/>
    </location>
</feature>
<reference evidence="4 5" key="2">
    <citation type="journal article" date="2020" name="Cell Rep.">
        <title>Acquisition and Adaptation of Ultra-small Parasitic Reduced Genome Bacteria to Mammalian Hosts.</title>
        <authorList>
            <person name="McLean J.S."/>
            <person name="Bor B."/>
            <person name="Kerns K.A."/>
            <person name="Liu Q."/>
            <person name="To T.T."/>
            <person name="Solden L."/>
            <person name="Hendrickson E.L."/>
            <person name="Wrighton K."/>
            <person name="Shi W."/>
            <person name="He X."/>
        </authorList>
    </citation>
    <scope>NUCLEOTIDE SEQUENCE [LARGE SCALE GENOMIC DNA]</scope>
    <source>
        <strain evidence="4 5">TM7_G3_2_Rum_HOT_351B</strain>
    </source>
</reference>
<comment type="caution">
    <text evidence="4">The sequence shown here is derived from an EMBL/GenBank/DDBJ whole genome shotgun (WGS) entry which is preliminary data.</text>
</comment>
<dbReference type="SUPFAM" id="SSF49373">
    <property type="entry name" value="Invasin/intimin cell-adhesion fragments"/>
    <property type="match status" value="1"/>
</dbReference>
<evidence type="ECO:0000313" key="5">
    <source>
        <dbReference type="Proteomes" id="UP001191019"/>
    </source>
</evidence>
<feature type="domain" description="BIG2" evidence="3">
    <location>
        <begin position="899"/>
        <end position="975"/>
    </location>
</feature>
<evidence type="ECO:0000259" key="3">
    <source>
        <dbReference type="SMART" id="SM00635"/>
    </source>
</evidence>
<dbReference type="InterPro" id="IPR003343">
    <property type="entry name" value="Big_2"/>
</dbReference>
<feature type="domain" description="BIG2" evidence="3">
    <location>
        <begin position="809"/>
        <end position="891"/>
    </location>
</feature>
<dbReference type="Gene3D" id="2.60.40.1080">
    <property type="match status" value="2"/>
</dbReference>
<feature type="transmembrane region" description="Helical" evidence="1">
    <location>
        <begin position="1361"/>
        <end position="1381"/>
    </location>
</feature>
<proteinExistence type="predicted"/>
<name>A0ABY0FMM7_9BACT</name>
<evidence type="ECO:0000256" key="2">
    <source>
        <dbReference type="SAM" id="SignalP"/>
    </source>
</evidence>
<sequence>MVRKQILKRVSYFGVALMLMLASVPILPSGSAWADGGLSTCIGGPWNNLNNKLSSTADELEITLCAGEDYSEYDHGLSAPNIKNLVLDLNGNAIRITGTNVKPGNSLTIKNGTILGKNGNPLFSNSGTLTFQNVTYSANDLRFVRNNAGGVLRIVSGNYSGATTLFYGDGAANISGGTFDRDVNSGVASGYAAYKSGNAWVVETKLTNENITAPDTIVLKEGEVFDVASIIGLPAGSTTGLSYYSRNNDVANINYRGINSEGSNGLLGVSAGTTSIAVRPLYDTSLIKNINVVVESGLVGINVDDLNMSQEDSVRTRISNIYAERANPDYVTGVTYVVDRNNLPSGLAARISTAGDELVVTTGIDAKIEPGTYTVRIKALRDGVDTGIYRDVTVNVGNIFTNFSLNQQLASENTIELKENESVELTVKNARTMNSADNVEVVSVELRSASDVMSTDGVKTISGSQNGIGEATIYVTAEYTSSNNHKYTFTKGFKVKVLSVLESIGVRDINDDNYSGDLYGSDAGETSEVELDKYDEKSFKITKHWYNAATDYAVEIVSGNDVVELDDTNITNGQFGVSGKMPGVATVRVSVTPKGGNDTLTKEFNIKVNPILEDITIAVESDGRVMTEDYEIDNGDFGRIIATANDNLDATGDITYTFVETDRVKRLDIREDGNFRSGLNTKSEATVRVTARDSKGREVTKDIKIKINPVLVSLALENDDITIYEEDTAQIKIKQVVADVIKSKVAWSYENYDGSIISVSETGEVTGLKDGTTVVKVVGTFVSPLGKTYTASKEARITVKPLLKQVSIKSKNGRYLLSGTTQTLYELDNATYRISHKNKNAPVTYTAISADEDVATVVVNGSELEVITYEKVGSTLITVIAEDNETGKKVSTTMTIKVKPTLKNVSADDVYMVVGEKEALNVSWENPDVTPSLQYHSGDRTIARVSPRGNVTGMKAGETTATVRAYYDSKVAEATAGVHVYEMVKPVRHHYYGAVGQVFNVHVGDKNTNAYTRARVNAPWGMFVMGDAVMALLPGVYTVIYTDYMANGEVVGEYAAEFTIFNVERETVVVARGDTVELEPHSEWNTTSAKDETTGHHVRVNRDGKVVFKADEATALGVHDITMKHMFRYDVREVVKEVRVVVYDVVADLETDPDGVTADTLKEYIEGMFVQPTSWEEFVERMQQTRGLFGDGFEYFWSTMGVSSAVFNGDEINTRVEVTELEEEEVEVELIDAIGDLDVKGVKYFDVSVWMSKNGYDFGKIHQLNGKITVALTEVADPETGYIRQYIVVREHDGEIEMLEEGVDFYIEDGVLYIISDKFSTYAVAYQDTLIPAYGGVAYTVSAPDTGVNTKVDGGATSTNMVVAVLAALTATALAGVAMFAKRR</sequence>